<sequence>MKRTALRLPEAGGPQQDQYRIAGCQARPLRLLLLGESTVAGVGVASQQQALAGQLAAQLAQRLGRSVEWQAIGSNGARARDCLSALIPKVQGDWDLAVLVLGVNDTTHLTTRWRWRREIGQLLESLQARSQRLLLCGVPPVGEFAALPQPLRGWFGLRASLLDGDLRDLARRKNCLHVPVVAGLQPELLAADGYHPSALGYRQWAGLLADQLLADGSF</sequence>
<dbReference type="Proteomes" id="UP000243629">
    <property type="component" value="Unassembled WGS sequence"/>
</dbReference>
<dbReference type="STRING" id="1720063.SAMN05216217_1015"/>
<accession>A0A1I4N1I6</accession>
<organism evidence="2 3">
    <name type="scientific">Halopseudomonas yangmingensis</name>
    <dbReference type="NCBI Taxonomy" id="1720063"/>
    <lineage>
        <taxon>Bacteria</taxon>
        <taxon>Pseudomonadati</taxon>
        <taxon>Pseudomonadota</taxon>
        <taxon>Gammaproteobacteria</taxon>
        <taxon>Pseudomonadales</taxon>
        <taxon>Pseudomonadaceae</taxon>
        <taxon>Halopseudomonas</taxon>
    </lineage>
</organism>
<dbReference type="GO" id="GO:0016788">
    <property type="term" value="F:hydrolase activity, acting on ester bonds"/>
    <property type="evidence" value="ECO:0007669"/>
    <property type="project" value="UniProtKB-ARBA"/>
</dbReference>
<proteinExistence type="predicted"/>
<dbReference type="Gene3D" id="3.40.50.1110">
    <property type="entry name" value="SGNH hydrolase"/>
    <property type="match status" value="1"/>
</dbReference>
<protein>
    <submittedName>
        <fullName evidence="2">Lysophospholipase L1</fullName>
    </submittedName>
</protein>
<dbReference type="AlphaFoldDB" id="A0A1I4N1I6"/>
<feature type="domain" description="SGNH hydrolase-type esterase" evidence="1">
    <location>
        <begin position="33"/>
        <end position="202"/>
    </location>
</feature>
<gene>
    <name evidence="2" type="ORF">SAMN05216217_1015</name>
</gene>
<dbReference type="Pfam" id="PF13472">
    <property type="entry name" value="Lipase_GDSL_2"/>
    <property type="match status" value="1"/>
</dbReference>
<dbReference type="InterPro" id="IPR036514">
    <property type="entry name" value="SGNH_hydro_sf"/>
</dbReference>
<dbReference type="InterPro" id="IPR013830">
    <property type="entry name" value="SGNH_hydro"/>
</dbReference>
<reference evidence="3" key="1">
    <citation type="submission" date="2016-10" db="EMBL/GenBank/DDBJ databases">
        <authorList>
            <person name="Varghese N."/>
            <person name="Submissions S."/>
        </authorList>
    </citation>
    <scope>NUCLEOTIDE SEQUENCE [LARGE SCALE GENOMIC DNA]</scope>
    <source>
        <strain evidence="3">DSM 24213</strain>
    </source>
</reference>
<dbReference type="SUPFAM" id="SSF52266">
    <property type="entry name" value="SGNH hydrolase"/>
    <property type="match status" value="1"/>
</dbReference>
<dbReference type="CDD" id="cd01836">
    <property type="entry name" value="FeeA_FeeB_like"/>
    <property type="match status" value="1"/>
</dbReference>
<evidence type="ECO:0000313" key="2">
    <source>
        <dbReference type="EMBL" id="SFM09442.1"/>
    </source>
</evidence>
<evidence type="ECO:0000313" key="3">
    <source>
        <dbReference type="Proteomes" id="UP000243629"/>
    </source>
</evidence>
<dbReference type="RefSeq" id="WP_245748072.1">
    <property type="nucleotide sequence ID" value="NZ_FOUI01000001.1"/>
</dbReference>
<name>A0A1I4N1I6_9GAMM</name>
<keyword evidence="3" id="KW-1185">Reference proteome</keyword>
<dbReference type="EMBL" id="FOUI01000001">
    <property type="protein sequence ID" value="SFM09442.1"/>
    <property type="molecule type" value="Genomic_DNA"/>
</dbReference>
<evidence type="ECO:0000259" key="1">
    <source>
        <dbReference type="Pfam" id="PF13472"/>
    </source>
</evidence>